<evidence type="ECO:0000313" key="3">
    <source>
        <dbReference type="Proteomes" id="UP001642405"/>
    </source>
</evidence>
<keyword evidence="3" id="KW-1185">Reference proteome</keyword>
<dbReference type="PANTHER" id="PTHR38790:SF4">
    <property type="entry name" value="2EXR DOMAIN-CONTAINING PROTEIN"/>
    <property type="match status" value="1"/>
</dbReference>
<dbReference type="EMBL" id="CAWUHB010000011">
    <property type="protein sequence ID" value="CAK7216193.1"/>
    <property type="molecule type" value="Genomic_DNA"/>
</dbReference>
<dbReference type="Proteomes" id="UP001642405">
    <property type="component" value="Unassembled WGS sequence"/>
</dbReference>
<organism evidence="2 3">
    <name type="scientific">Sporothrix curviconia</name>
    <dbReference type="NCBI Taxonomy" id="1260050"/>
    <lineage>
        <taxon>Eukaryota</taxon>
        <taxon>Fungi</taxon>
        <taxon>Dikarya</taxon>
        <taxon>Ascomycota</taxon>
        <taxon>Pezizomycotina</taxon>
        <taxon>Sordariomycetes</taxon>
        <taxon>Sordariomycetidae</taxon>
        <taxon>Ophiostomatales</taxon>
        <taxon>Ophiostomataceae</taxon>
        <taxon>Sporothrix</taxon>
    </lineage>
</organism>
<feature type="region of interest" description="Disordered" evidence="1">
    <location>
        <begin position="199"/>
        <end position="227"/>
    </location>
</feature>
<evidence type="ECO:0000313" key="2">
    <source>
        <dbReference type="EMBL" id="CAK7216193.1"/>
    </source>
</evidence>
<reference evidence="2 3" key="1">
    <citation type="submission" date="2024-01" db="EMBL/GenBank/DDBJ databases">
        <authorList>
            <person name="Allen C."/>
            <person name="Tagirdzhanova G."/>
        </authorList>
    </citation>
    <scope>NUCLEOTIDE SEQUENCE [LARGE SCALE GENOMIC DNA]</scope>
</reference>
<name>A0ABP0B9D9_9PEZI</name>
<feature type="compositionally biased region" description="Basic and acidic residues" evidence="1">
    <location>
        <begin position="205"/>
        <end position="221"/>
    </location>
</feature>
<accession>A0ABP0B9D9</accession>
<protein>
    <submittedName>
        <fullName evidence="2">Uncharacterized protein</fullName>
    </submittedName>
</protein>
<sequence>MSELLFAMHYQALDMPRSMPSLSFKPAVSHFENGLTEQRRTADVHDSATSPSPAAQSHHGNVPKKEKDGTNETMPASPPPRAPLLAEAKSNILSQDQQNYRVEPQIAQTLLALSTGSPLLRLPLEIRLQIYRWALLLGTAGPASNNTLATDPSVSPPSTPCFFDGPRHFGPGDGFMFIDLFSANAHKIPVEYRAIKLESTPSEDNVEHEQERRQHGRKEAQGQDSPLLLAAHRPVGRGLPVGLLTSCRQIYGEARLLALETSEFVFVRLFSSGLSTAHAFIVLGSQTYPGNIGGVPPKLRPWQRDHLRYMRLELDVSVADMGWRGPERDPMYVGDRATTTAMKQTKQQGPTIVDAAKWLALCDALGKGLQGLRILLNITEERHQQSGDESAYEENGSEAAAADVAQSILVQGFRRLTALRQLEIELAWVLRGRFRSRAANMMPAATRANLTWCASVETAINNERQMLSTAEAAHRPVSTKVVCVERIYDKEKKAA</sequence>
<comment type="caution">
    <text evidence="2">The sequence shown here is derived from an EMBL/GenBank/DDBJ whole genome shotgun (WGS) entry which is preliminary data.</text>
</comment>
<gene>
    <name evidence="2" type="ORF">SCUCBS95973_002727</name>
</gene>
<dbReference type="PANTHER" id="PTHR38790">
    <property type="entry name" value="2EXR DOMAIN-CONTAINING PROTEIN-RELATED"/>
    <property type="match status" value="1"/>
</dbReference>
<evidence type="ECO:0000256" key="1">
    <source>
        <dbReference type="SAM" id="MobiDB-lite"/>
    </source>
</evidence>
<feature type="region of interest" description="Disordered" evidence="1">
    <location>
        <begin position="38"/>
        <end position="83"/>
    </location>
</feature>
<proteinExistence type="predicted"/>
<feature type="compositionally biased region" description="Polar residues" evidence="1">
    <location>
        <begin position="47"/>
        <end position="59"/>
    </location>
</feature>